<dbReference type="EMBL" id="JAUCMV010000003">
    <property type="protein sequence ID" value="KAK0409935.1"/>
    <property type="molecule type" value="Genomic_DNA"/>
</dbReference>
<dbReference type="Proteomes" id="UP001175271">
    <property type="component" value="Unassembled WGS sequence"/>
</dbReference>
<keyword evidence="2" id="KW-0732">Signal</keyword>
<accession>A0AA39HR47</accession>
<organism evidence="3 4">
    <name type="scientific">Steinernema hermaphroditum</name>
    <dbReference type="NCBI Taxonomy" id="289476"/>
    <lineage>
        <taxon>Eukaryota</taxon>
        <taxon>Metazoa</taxon>
        <taxon>Ecdysozoa</taxon>
        <taxon>Nematoda</taxon>
        <taxon>Chromadorea</taxon>
        <taxon>Rhabditida</taxon>
        <taxon>Tylenchina</taxon>
        <taxon>Panagrolaimomorpha</taxon>
        <taxon>Strongyloidoidea</taxon>
        <taxon>Steinernematidae</taxon>
        <taxon>Steinernema</taxon>
    </lineage>
</organism>
<feature type="chain" id="PRO_5041271009" description="Antistasin-like domain-containing protein" evidence="2">
    <location>
        <begin position="28"/>
        <end position="96"/>
    </location>
</feature>
<comment type="caution">
    <text evidence="3">The sequence shown here is derived from an EMBL/GenBank/DDBJ whole genome shotgun (WGS) entry which is preliminary data.</text>
</comment>
<keyword evidence="4" id="KW-1185">Reference proteome</keyword>
<feature type="region of interest" description="Disordered" evidence="1">
    <location>
        <begin position="73"/>
        <end position="96"/>
    </location>
</feature>
<dbReference type="AlphaFoldDB" id="A0AA39HR47"/>
<evidence type="ECO:0008006" key="5">
    <source>
        <dbReference type="Google" id="ProtNLM"/>
    </source>
</evidence>
<evidence type="ECO:0000256" key="2">
    <source>
        <dbReference type="SAM" id="SignalP"/>
    </source>
</evidence>
<reference evidence="3" key="1">
    <citation type="submission" date="2023-06" db="EMBL/GenBank/DDBJ databases">
        <title>Genomic analysis of the entomopathogenic nematode Steinernema hermaphroditum.</title>
        <authorList>
            <person name="Schwarz E.M."/>
            <person name="Heppert J.K."/>
            <person name="Baniya A."/>
            <person name="Schwartz H.T."/>
            <person name="Tan C.-H."/>
            <person name="Antoshechkin I."/>
            <person name="Sternberg P.W."/>
            <person name="Goodrich-Blair H."/>
            <person name="Dillman A.R."/>
        </authorList>
    </citation>
    <scope>NUCLEOTIDE SEQUENCE</scope>
    <source>
        <strain evidence="3">PS9179</strain>
        <tissue evidence="3">Whole animal</tissue>
    </source>
</reference>
<evidence type="ECO:0000256" key="1">
    <source>
        <dbReference type="SAM" id="MobiDB-lite"/>
    </source>
</evidence>
<evidence type="ECO:0000313" key="4">
    <source>
        <dbReference type="Proteomes" id="UP001175271"/>
    </source>
</evidence>
<feature type="compositionally biased region" description="Basic residues" evidence="1">
    <location>
        <begin position="74"/>
        <end position="96"/>
    </location>
</feature>
<feature type="signal peptide" evidence="2">
    <location>
        <begin position="1"/>
        <end position="27"/>
    </location>
</feature>
<proteinExistence type="predicted"/>
<name>A0AA39HR47_9BILA</name>
<sequence length="96" mass="10330">MPTRSMAMRGFLVPFLLLSLLVVVAESISCCSGRPACLISCNVQNCATGYCTEESCSGTCRCSRCGSVPDLGRPGRRGGGGRRRGGRGRRHFWIDD</sequence>
<gene>
    <name evidence="3" type="ORF">QR680_004847</name>
</gene>
<evidence type="ECO:0000313" key="3">
    <source>
        <dbReference type="EMBL" id="KAK0409935.1"/>
    </source>
</evidence>
<protein>
    <recommendedName>
        <fullName evidence="5">Antistasin-like domain-containing protein</fullName>
    </recommendedName>
</protein>